<dbReference type="OrthoDB" id="2443826at2759"/>
<organism evidence="2 3">
    <name type="scientific">Umbelopsis vinacea</name>
    <dbReference type="NCBI Taxonomy" id="44442"/>
    <lineage>
        <taxon>Eukaryota</taxon>
        <taxon>Fungi</taxon>
        <taxon>Fungi incertae sedis</taxon>
        <taxon>Mucoromycota</taxon>
        <taxon>Mucoromycotina</taxon>
        <taxon>Umbelopsidomycetes</taxon>
        <taxon>Umbelopsidales</taxon>
        <taxon>Umbelopsidaceae</taxon>
        <taxon>Umbelopsis</taxon>
    </lineage>
</organism>
<reference evidence="2" key="1">
    <citation type="submission" date="2020-12" db="EMBL/GenBank/DDBJ databases">
        <title>Metabolic potential, ecology and presence of endohyphal bacteria is reflected in genomic diversity of Mucoromycotina.</title>
        <authorList>
            <person name="Muszewska A."/>
            <person name="Okrasinska A."/>
            <person name="Steczkiewicz K."/>
            <person name="Drgas O."/>
            <person name="Orlowska M."/>
            <person name="Perlinska-Lenart U."/>
            <person name="Aleksandrzak-Piekarczyk T."/>
            <person name="Szatraj K."/>
            <person name="Zielenkiewicz U."/>
            <person name="Pilsyk S."/>
            <person name="Malc E."/>
            <person name="Mieczkowski P."/>
            <person name="Kruszewska J.S."/>
            <person name="Biernat P."/>
            <person name="Pawlowska J."/>
        </authorList>
    </citation>
    <scope>NUCLEOTIDE SEQUENCE</scope>
    <source>
        <strain evidence="2">WA0000051536</strain>
    </source>
</reference>
<feature type="compositionally biased region" description="Low complexity" evidence="1">
    <location>
        <begin position="1"/>
        <end position="64"/>
    </location>
</feature>
<dbReference type="EMBL" id="JAEPRA010000005">
    <property type="protein sequence ID" value="KAG2185492.1"/>
    <property type="molecule type" value="Genomic_DNA"/>
</dbReference>
<comment type="caution">
    <text evidence="2">The sequence shown here is derived from an EMBL/GenBank/DDBJ whole genome shotgun (WGS) entry which is preliminary data.</text>
</comment>
<evidence type="ECO:0000313" key="2">
    <source>
        <dbReference type="EMBL" id="KAG2185492.1"/>
    </source>
</evidence>
<name>A0A8H7Q3Y9_9FUNG</name>
<evidence type="ECO:0000313" key="3">
    <source>
        <dbReference type="Proteomes" id="UP000612746"/>
    </source>
</evidence>
<dbReference type="Proteomes" id="UP000612746">
    <property type="component" value="Unassembled WGS sequence"/>
</dbReference>
<gene>
    <name evidence="2" type="ORF">INT44_002283</name>
</gene>
<protein>
    <submittedName>
        <fullName evidence="2">Uncharacterized protein</fullName>
    </submittedName>
</protein>
<evidence type="ECO:0000256" key="1">
    <source>
        <dbReference type="SAM" id="MobiDB-lite"/>
    </source>
</evidence>
<keyword evidence="3" id="KW-1185">Reference proteome</keyword>
<accession>A0A8H7Q3Y9</accession>
<dbReference type="AlphaFoldDB" id="A0A8H7Q3Y9"/>
<sequence>MAAAAAPGTSQPASSSSPGTSQPASASSPATSSAATAASSSPAASGQSSQAQQQTPSQPSATPAGGIQIPINPPNSAHHSMATGWTAVALLLVTCVFWHL</sequence>
<proteinExistence type="predicted"/>
<feature type="region of interest" description="Disordered" evidence="1">
    <location>
        <begin position="1"/>
        <end position="80"/>
    </location>
</feature>